<dbReference type="PROSITE" id="PS50293">
    <property type="entry name" value="TPR_REGION"/>
    <property type="match status" value="1"/>
</dbReference>
<dbReference type="Pfam" id="PF13432">
    <property type="entry name" value="TPR_16"/>
    <property type="match status" value="2"/>
</dbReference>
<dbReference type="PANTHER" id="PTHR44998:SF1">
    <property type="entry name" value="UDP-N-ACETYLGLUCOSAMINE--PEPTIDE N-ACETYLGLUCOSAMINYLTRANSFERASE 110 KDA SUBUNIT"/>
    <property type="match status" value="1"/>
</dbReference>
<dbReference type="Pfam" id="PF13844">
    <property type="entry name" value="Glyco_transf_41"/>
    <property type="match status" value="2"/>
</dbReference>
<dbReference type="EMBL" id="SHKM01000003">
    <property type="protein sequence ID" value="RZT75587.1"/>
    <property type="molecule type" value="Genomic_DNA"/>
</dbReference>
<feature type="domain" description="O-GlcNAc transferase C-terminal" evidence="9">
    <location>
        <begin position="415"/>
        <end position="602"/>
    </location>
</feature>
<evidence type="ECO:0000256" key="5">
    <source>
        <dbReference type="ARBA" id="ARBA00022679"/>
    </source>
</evidence>
<evidence type="ECO:0000256" key="3">
    <source>
        <dbReference type="ARBA" id="ARBA00011970"/>
    </source>
</evidence>
<organism evidence="10 11">
    <name type="scientific">Azospira oryzae</name>
    <dbReference type="NCBI Taxonomy" id="146939"/>
    <lineage>
        <taxon>Bacteria</taxon>
        <taxon>Pseudomonadati</taxon>
        <taxon>Pseudomonadota</taxon>
        <taxon>Betaproteobacteria</taxon>
        <taxon>Rhodocyclales</taxon>
        <taxon>Rhodocyclaceae</taxon>
        <taxon>Azospira</taxon>
    </lineage>
</organism>
<dbReference type="Gene3D" id="1.25.40.10">
    <property type="entry name" value="Tetratricopeptide repeat domain"/>
    <property type="match status" value="2"/>
</dbReference>
<comment type="caution">
    <text evidence="10">The sequence shown here is derived from an EMBL/GenBank/DDBJ whole genome shotgun (WGS) entry which is preliminary data.</text>
</comment>
<feature type="repeat" description="TPR" evidence="8">
    <location>
        <begin position="106"/>
        <end position="139"/>
    </location>
</feature>
<dbReference type="Pfam" id="PF00515">
    <property type="entry name" value="TPR_1"/>
    <property type="match status" value="1"/>
</dbReference>
<dbReference type="PANTHER" id="PTHR44998">
    <property type="match status" value="1"/>
</dbReference>
<evidence type="ECO:0000313" key="10">
    <source>
        <dbReference type="EMBL" id="RZT75587.1"/>
    </source>
</evidence>
<comment type="similarity">
    <text evidence="2">Belongs to the glycosyltransferase 41 family. O-GlcNAc transferase subfamily.</text>
</comment>
<evidence type="ECO:0000256" key="4">
    <source>
        <dbReference type="ARBA" id="ARBA00022676"/>
    </source>
</evidence>
<dbReference type="PROSITE" id="PS50005">
    <property type="entry name" value="TPR"/>
    <property type="match status" value="2"/>
</dbReference>
<dbReference type="SUPFAM" id="SSF53756">
    <property type="entry name" value="UDP-Glycosyltransferase/glycogen phosphorylase"/>
    <property type="match status" value="1"/>
</dbReference>
<evidence type="ECO:0000256" key="8">
    <source>
        <dbReference type="PROSITE-ProRule" id="PRU00339"/>
    </source>
</evidence>
<keyword evidence="4" id="KW-0328">Glycosyltransferase</keyword>
<dbReference type="Gene3D" id="3.40.50.2000">
    <property type="entry name" value="Glycogen Phosphorylase B"/>
    <property type="match status" value="1"/>
</dbReference>
<dbReference type="InterPro" id="IPR019734">
    <property type="entry name" value="TPR_rpt"/>
</dbReference>
<feature type="repeat" description="TPR" evidence="8">
    <location>
        <begin position="72"/>
        <end position="105"/>
    </location>
</feature>
<dbReference type="Proteomes" id="UP000292136">
    <property type="component" value="Unassembled WGS sequence"/>
</dbReference>
<evidence type="ECO:0000256" key="1">
    <source>
        <dbReference type="ARBA" id="ARBA00004922"/>
    </source>
</evidence>
<dbReference type="GO" id="GO:0016740">
    <property type="term" value="F:transferase activity"/>
    <property type="evidence" value="ECO:0007669"/>
    <property type="project" value="UniProtKB-KW"/>
</dbReference>
<proteinExistence type="inferred from homology"/>
<protein>
    <recommendedName>
        <fullName evidence="3">protein O-GlcNAc transferase</fullName>
        <ecNumber evidence="3">2.4.1.255</ecNumber>
    </recommendedName>
</protein>
<dbReference type="RefSeq" id="WP_130459954.1">
    <property type="nucleotide sequence ID" value="NZ_SHKM01000003.1"/>
</dbReference>
<comment type="pathway">
    <text evidence="1">Protein modification; protein glycosylation.</text>
</comment>
<evidence type="ECO:0000313" key="11">
    <source>
        <dbReference type="Proteomes" id="UP000292136"/>
    </source>
</evidence>
<dbReference type="SUPFAM" id="SSF48452">
    <property type="entry name" value="TPR-like"/>
    <property type="match status" value="1"/>
</dbReference>
<accession>A0ABY0IK82</accession>
<evidence type="ECO:0000256" key="7">
    <source>
        <dbReference type="ARBA" id="ARBA00022803"/>
    </source>
</evidence>
<dbReference type="InterPro" id="IPR011990">
    <property type="entry name" value="TPR-like_helical_dom_sf"/>
</dbReference>
<evidence type="ECO:0000256" key="2">
    <source>
        <dbReference type="ARBA" id="ARBA00005386"/>
    </source>
</evidence>
<keyword evidence="6" id="KW-0677">Repeat</keyword>
<reference evidence="10 11" key="1">
    <citation type="submission" date="2019-02" db="EMBL/GenBank/DDBJ databases">
        <title>Genomic Encyclopedia of Type Strains, Phase IV (KMG-IV): sequencing the most valuable type-strain genomes for metagenomic binning, comparative biology and taxonomic classification.</title>
        <authorList>
            <person name="Goeker M."/>
        </authorList>
    </citation>
    <scope>NUCLEOTIDE SEQUENCE [LARGE SCALE GENOMIC DNA]</scope>
    <source>
        <strain evidence="10 11">DSM 21223</strain>
    </source>
</reference>
<dbReference type="EC" id="2.4.1.255" evidence="3"/>
<keyword evidence="11" id="KW-1185">Reference proteome</keyword>
<keyword evidence="5 10" id="KW-0808">Transferase</keyword>
<keyword evidence="7 8" id="KW-0802">TPR repeat</keyword>
<dbReference type="InterPro" id="IPR029489">
    <property type="entry name" value="OGT/SEC/SPY_C"/>
</dbReference>
<gene>
    <name evidence="10" type="ORF">EV678_2771</name>
</gene>
<feature type="domain" description="O-GlcNAc transferase C-terminal" evidence="9">
    <location>
        <begin position="251"/>
        <end position="404"/>
    </location>
</feature>
<sequence>MNAPNTLLIQAIELQNQGRLDEALALFNICLQNNPNDAAALYSVGVILLKQGKAAQAVPLLEHGVAVAPQFAPLWFVLGAVRQALGQKEEALQAYDKALEVRPDYTEVLINSGALLRELMRHQEALERFNRVLTYDPNHQLALGNCGILLTEFKRSTEAVGMFQRLLAINPNYDYGYGLLSYERLHACDWTDFAALQEAIVAGVRAGRRACKSLAFMALSDSAEDHQRCARTFSQHHYPKAEPLWRGERYRHERIRVAYVSPDLREHPVGHLIAGVLERHDKSRFETVAISLGINDQSRLRGRMEKAFDHFIDAKQMGTRKIAELMREMEIDIAVDLAGFTADSRTDVFAYRPAPVQVNYLGYPGTLGLDYMDYILADRFVIPPEHQRFYDEKVVYLPDAYLPTDSGVKISERTPSRSECGLPEQGVVFCSFSHDYKVSPPVFDIWMNLLRQVPGSVLWLVSRNEVSQGNLRKEARARGVDPSRLVFAGRVPLVEDHLARYRQADIFLDTHPYNAHTTAADALMAGLPVVTYMGNAFPARVAGSLVHAVGLPELATKSLAEYEALALALATDPARLAALKARLQANLATQPLFDTDAFCRNLEAAYIAMWRRSQLGGAEDALCGT</sequence>
<evidence type="ECO:0000256" key="6">
    <source>
        <dbReference type="ARBA" id="ARBA00022737"/>
    </source>
</evidence>
<evidence type="ECO:0000259" key="9">
    <source>
        <dbReference type="Pfam" id="PF13844"/>
    </source>
</evidence>
<dbReference type="SMART" id="SM00028">
    <property type="entry name" value="TPR"/>
    <property type="match status" value="5"/>
</dbReference>
<dbReference type="Gene3D" id="3.40.50.11380">
    <property type="match status" value="1"/>
</dbReference>
<name>A0ABY0IK82_9RHOO</name>